<dbReference type="InterPro" id="IPR005545">
    <property type="entry name" value="YCII"/>
</dbReference>
<accession>A0A511M8E2</accession>
<feature type="domain" description="YCII-related" evidence="2">
    <location>
        <begin position="37"/>
        <end position="114"/>
    </location>
</feature>
<dbReference type="PANTHER" id="PTHR35174">
    <property type="entry name" value="BLL7171 PROTEIN-RELATED"/>
    <property type="match status" value="1"/>
</dbReference>
<organism evidence="3 4">
    <name type="scientific">Nocardia ninae NBRC 108245</name>
    <dbReference type="NCBI Taxonomy" id="1210091"/>
    <lineage>
        <taxon>Bacteria</taxon>
        <taxon>Bacillati</taxon>
        <taxon>Actinomycetota</taxon>
        <taxon>Actinomycetes</taxon>
        <taxon>Mycobacteriales</taxon>
        <taxon>Nocardiaceae</taxon>
        <taxon>Nocardia</taxon>
    </lineage>
</organism>
<evidence type="ECO:0000259" key="2">
    <source>
        <dbReference type="Pfam" id="PF03795"/>
    </source>
</evidence>
<dbReference type="AlphaFoldDB" id="A0A511M8E2"/>
<sequence>MHYLATLVGRGDEPEVEPGSPEFVAEVEKYEVFEANAGAAIAGGAPLYPVETAVNIRHAGGRTLITDGPFTEQAEVVGGFIVFDCKDLDDAIQLARQAPAAEQGAVELRPMIQWQSQGLPGADWWLALLWERPENVIAPGTPEWDPAVALHQEFGTAAAAALRGSGAVQPPTTATTVRVRDGRLLLTDGPFAEAEVIDGLYMFVAKDQAEATEIAARIPCGATGRVELRHLVDLEE</sequence>
<dbReference type="RefSeq" id="WP_147129128.1">
    <property type="nucleotide sequence ID" value="NZ_BJXA01000006.1"/>
</dbReference>
<gene>
    <name evidence="3" type="ORF">NN4_14090</name>
</gene>
<dbReference type="Gene3D" id="3.30.70.1060">
    <property type="entry name" value="Dimeric alpha+beta barrel"/>
    <property type="match status" value="2"/>
</dbReference>
<dbReference type="Pfam" id="PF03795">
    <property type="entry name" value="YCII"/>
    <property type="match status" value="2"/>
</dbReference>
<reference evidence="3 4" key="1">
    <citation type="submission" date="2019-07" db="EMBL/GenBank/DDBJ databases">
        <title>Whole genome shotgun sequence of Nocardia ninae NBRC 108245.</title>
        <authorList>
            <person name="Hosoyama A."/>
            <person name="Uohara A."/>
            <person name="Ohji S."/>
            <person name="Ichikawa N."/>
        </authorList>
    </citation>
    <scope>NUCLEOTIDE SEQUENCE [LARGE SCALE GENOMIC DNA]</scope>
    <source>
        <strain evidence="3 4">NBRC 108245</strain>
    </source>
</reference>
<protein>
    <recommendedName>
        <fullName evidence="2">YCII-related domain-containing protein</fullName>
    </recommendedName>
</protein>
<feature type="domain" description="YCII-related" evidence="2">
    <location>
        <begin position="168"/>
        <end position="233"/>
    </location>
</feature>
<evidence type="ECO:0000256" key="1">
    <source>
        <dbReference type="ARBA" id="ARBA00007689"/>
    </source>
</evidence>
<dbReference type="PANTHER" id="PTHR35174:SF3">
    <property type="entry name" value="BLL7171 PROTEIN"/>
    <property type="match status" value="1"/>
</dbReference>
<keyword evidence="4" id="KW-1185">Reference proteome</keyword>
<dbReference type="SUPFAM" id="SSF54909">
    <property type="entry name" value="Dimeric alpha+beta barrel"/>
    <property type="match status" value="2"/>
</dbReference>
<comment type="caution">
    <text evidence="3">The sequence shown here is derived from an EMBL/GenBank/DDBJ whole genome shotgun (WGS) entry which is preliminary data.</text>
</comment>
<dbReference type="Proteomes" id="UP000321424">
    <property type="component" value="Unassembled WGS sequence"/>
</dbReference>
<comment type="similarity">
    <text evidence="1">Belongs to the YciI family.</text>
</comment>
<evidence type="ECO:0000313" key="4">
    <source>
        <dbReference type="Proteomes" id="UP000321424"/>
    </source>
</evidence>
<dbReference type="OrthoDB" id="668782at2"/>
<evidence type="ECO:0000313" key="3">
    <source>
        <dbReference type="EMBL" id="GEM36890.1"/>
    </source>
</evidence>
<dbReference type="InterPro" id="IPR011008">
    <property type="entry name" value="Dimeric_a/b-barrel"/>
</dbReference>
<dbReference type="EMBL" id="BJXA01000006">
    <property type="protein sequence ID" value="GEM36890.1"/>
    <property type="molecule type" value="Genomic_DNA"/>
</dbReference>
<name>A0A511M8E2_9NOCA</name>
<proteinExistence type="inferred from homology"/>